<dbReference type="InterPro" id="IPR038355">
    <property type="entry name" value="TNFAIP8_sf"/>
</dbReference>
<dbReference type="PANTHER" id="PTHR12757">
    <property type="entry name" value="TUMOR NECROSIS FACTOR INDUCED PROTEIN"/>
    <property type="match status" value="1"/>
</dbReference>
<dbReference type="OrthoDB" id="10055976at2759"/>
<dbReference type="Pfam" id="PF05527">
    <property type="entry name" value="TNFAIP8"/>
    <property type="match status" value="1"/>
</dbReference>
<dbReference type="EMBL" id="MTYJ01000358">
    <property type="protein sequence ID" value="OWA53931.1"/>
    <property type="molecule type" value="Genomic_DNA"/>
</dbReference>
<dbReference type="GO" id="GO:0042981">
    <property type="term" value="P:regulation of apoptotic process"/>
    <property type="evidence" value="ECO:0007669"/>
    <property type="project" value="InterPro"/>
</dbReference>
<dbReference type="GO" id="GO:0005737">
    <property type="term" value="C:cytoplasm"/>
    <property type="evidence" value="ECO:0007669"/>
    <property type="project" value="TreeGrafter"/>
</dbReference>
<gene>
    <name evidence="1" type="ORF">BV898_18355</name>
</gene>
<organism evidence="1 2">
    <name type="scientific">Hypsibius exemplaris</name>
    <name type="common">Freshwater tardigrade</name>
    <dbReference type="NCBI Taxonomy" id="2072580"/>
    <lineage>
        <taxon>Eukaryota</taxon>
        <taxon>Metazoa</taxon>
        <taxon>Ecdysozoa</taxon>
        <taxon>Tardigrada</taxon>
        <taxon>Eutardigrada</taxon>
        <taxon>Parachela</taxon>
        <taxon>Hypsibioidea</taxon>
        <taxon>Hypsibiidae</taxon>
        <taxon>Hypsibius</taxon>
    </lineage>
</organism>
<proteinExistence type="predicted"/>
<protein>
    <submittedName>
        <fullName evidence="1">Tumor necrosis factor alpha-induced protein 8-like protein 3</fullName>
    </submittedName>
</protein>
<evidence type="ECO:0000313" key="1">
    <source>
        <dbReference type="EMBL" id="OWA53931.1"/>
    </source>
</evidence>
<accession>A0A9X6RNQ9</accession>
<reference evidence="2" key="1">
    <citation type="submission" date="2017-01" db="EMBL/GenBank/DDBJ databases">
        <title>Comparative genomics of anhydrobiosis in the tardigrade Hypsibius dujardini.</title>
        <authorList>
            <person name="Yoshida Y."/>
            <person name="Koutsovoulos G."/>
            <person name="Laetsch D."/>
            <person name="Stevens L."/>
            <person name="Kumar S."/>
            <person name="Horikawa D."/>
            <person name="Ishino K."/>
            <person name="Komine S."/>
            <person name="Tomita M."/>
            <person name="Blaxter M."/>
            <person name="Arakawa K."/>
        </authorList>
    </citation>
    <scope>NUCLEOTIDE SEQUENCE [LARGE SCALE GENOMIC DNA]</scope>
    <source>
        <strain evidence="2">Z151</strain>
    </source>
</reference>
<sequence length="296" mass="33525">MRKRQNPIVITHKIRAVLSITSFPTPENRVKTSININVSIPRCDQTTHLLSSDCLPSIHLSRTITERIIFCLLICKTCSIDHSLPLALPRACLTAMDRKSSKDDSTSNCTTAQSLSIRAQKKILGTMAGSKNVAKLFIDDRSAQLLDTLFRLTLDYTDGNRRRAEKLLKHSIKSAIKFIVLLRNDQFDSPGQLEQCREFRKKLRHAAVTFTSFYEVEFSFDRGYLSGILRDCGALLVGILQPHLTGKSIARIQDVFQFYAAEEFLQWLFVESGEASRADLKMAVEDLHQLLHENVL</sequence>
<comment type="caution">
    <text evidence="1">The sequence shown here is derived from an EMBL/GenBank/DDBJ whole genome shotgun (WGS) entry which is preliminary data.</text>
</comment>
<dbReference type="AlphaFoldDB" id="A0A9X6RNQ9"/>
<name>A0A9X6RNQ9_HYPEX</name>
<dbReference type="FunFam" id="1.20.1440.160:FF:000001">
    <property type="entry name" value="Tumor necrosis factor alpha-induced protein 8-like 1"/>
    <property type="match status" value="1"/>
</dbReference>
<dbReference type="InterPro" id="IPR008477">
    <property type="entry name" value="TNFAIP8-like"/>
</dbReference>
<keyword evidence="2" id="KW-1185">Reference proteome</keyword>
<dbReference type="Proteomes" id="UP000192578">
    <property type="component" value="Unassembled WGS sequence"/>
</dbReference>
<dbReference type="PANTHER" id="PTHR12757:SF1">
    <property type="entry name" value="PROTEIN SALIVARY GLANDS MARRED"/>
    <property type="match status" value="1"/>
</dbReference>
<dbReference type="Gene3D" id="1.20.1440.160">
    <property type="entry name" value="Tumor necrosis factor alpha-induced protein 8-like"/>
    <property type="match status" value="1"/>
</dbReference>
<evidence type="ECO:0000313" key="2">
    <source>
        <dbReference type="Proteomes" id="UP000192578"/>
    </source>
</evidence>